<dbReference type="InterPro" id="IPR050833">
    <property type="entry name" value="Poly_Biosynth_Transport"/>
</dbReference>
<comment type="subcellular location">
    <subcellularLocation>
        <location evidence="1">Cell membrane</location>
        <topology evidence="1">Multi-pass membrane protein</topology>
    </subcellularLocation>
</comment>
<protein>
    <submittedName>
        <fullName evidence="7">O-antigen/teichoic acid export membrane protein</fullName>
    </submittedName>
</protein>
<dbReference type="Pfam" id="PF01943">
    <property type="entry name" value="Polysacc_synt"/>
    <property type="match status" value="1"/>
</dbReference>
<keyword evidence="3 6" id="KW-0812">Transmembrane</keyword>
<dbReference type="InterPro" id="IPR002797">
    <property type="entry name" value="Polysacc_synth"/>
</dbReference>
<dbReference type="PANTHER" id="PTHR30250">
    <property type="entry name" value="PST FAMILY PREDICTED COLANIC ACID TRANSPORTER"/>
    <property type="match status" value="1"/>
</dbReference>
<keyword evidence="4 6" id="KW-1133">Transmembrane helix</keyword>
<dbReference type="Proteomes" id="UP000319927">
    <property type="component" value="Unassembled WGS sequence"/>
</dbReference>
<keyword evidence="5 6" id="KW-0472">Membrane</keyword>
<evidence type="ECO:0000256" key="1">
    <source>
        <dbReference type="ARBA" id="ARBA00004651"/>
    </source>
</evidence>
<dbReference type="AlphaFoldDB" id="A0A561VHT6"/>
<feature type="transmembrane region" description="Helical" evidence="6">
    <location>
        <begin position="143"/>
        <end position="163"/>
    </location>
</feature>
<reference evidence="7 8" key="1">
    <citation type="submission" date="2019-06" db="EMBL/GenBank/DDBJ databases">
        <title>Sequencing the genomes of 1000 actinobacteria strains.</title>
        <authorList>
            <person name="Klenk H.-P."/>
        </authorList>
    </citation>
    <scope>NUCLEOTIDE SEQUENCE [LARGE SCALE GENOMIC DNA]</scope>
    <source>
        <strain evidence="7 8">DSM 102131</strain>
    </source>
</reference>
<feature type="transmembrane region" description="Helical" evidence="6">
    <location>
        <begin position="15"/>
        <end position="36"/>
    </location>
</feature>
<keyword evidence="8" id="KW-1185">Reference proteome</keyword>
<feature type="transmembrane region" description="Helical" evidence="6">
    <location>
        <begin position="422"/>
        <end position="444"/>
    </location>
</feature>
<evidence type="ECO:0000313" key="7">
    <source>
        <dbReference type="EMBL" id="TWG11180.1"/>
    </source>
</evidence>
<organism evidence="7 8">
    <name type="scientific">Micromonospora palomenae</name>
    <dbReference type="NCBI Taxonomy" id="1461247"/>
    <lineage>
        <taxon>Bacteria</taxon>
        <taxon>Bacillati</taxon>
        <taxon>Actinomycetota</taxon>
        <taxon>Actinomycetes</taxon>
        <taxon>Micromonosporales</taxon>
        <taxon>Micromonosporaceae</taxon>
        <taxon>Micromonospora</taxon>
    </lineage>
</organism>
<accession>A0A561VHT6</accession>
<proteinExistence type="predicted"/>
<feature type="transmembrane region" description="Helical" evidence="6">
    <location>
        <begin position="270"/>
        <end position="297"/>
    </location>
</feature>
<gene>
    <name evidence="7" type="ORF">FHX75_15272</name>
</gene>
<evidence type="ECO:0000256" key="6">
    <source>
        <dbReference type="SAM" id="Phobius"/>
    </source>
</evidence>
<evidence type="ECO:0000256" key="2">
    <source>
        <dbReference type="ARBA" id="ARBA00022475"/>
    </source>
</evidence>
<evidence type="ECO:0000313" key="8">
    <source>
        <dbReference type="Proteomes" id="UP000319927"/>
    </source>
</evidence>
<dbReference type="EMBL" id="VIXA01000005">
    <property type="protein sequence ID" value="TWG11180.1"/>
    <property type="molecule type" value="Genomic_DNA"/>
</dbReference>
<evidence type="ECO:0000256" key="4">
    <source>
        <dbReference type="ARBA" id="ARBA00022989"/>
    </source>
</evidence>
<dbReference type="PANTHER" id="PTHR30250:SF11">
    <property type="entry name" value="O-ANTIGEN TRANSPORTER-RELATED"/>
    <property type="match status" value="1"/>
</dbReference>
<feature type="transmembrane region" description="Helical" evidence="6">
    <location>
        <begin position="360"/>
        <end position="380"/>
    </location>
</feature>
<evidence type="ECO:0000256" key="3">
    <source>
        <dbReference type="ARBA" id="ARBA00022692"/>
    </source>
</evidence>
<feature type="transmembrane region" description="Helical" evidence="6">
    <location>
        <begin position="303"/>
        <end position="323"/>
    </location>
</feature>
<sequence>MASAFLAHGLGRTDFGWFASTLAIVSLVNLAADLGLTQTVTRQIVINPGGERRIIEAALLVRLSLAVFMLIFATWWAVHADGAPKLSMALLLAAVPISALSVYQSVLLARLRPDAIALGNIVQSLVWTGGCAVALFLNASAVAFAAIFAGATLLQMALVALFARRHLADADADADADALPRVRIRTATSLLAASWLVGVGSLAWAAFNRGPLLIVVSLAGPDAAAALGAAARFVDAAYLLPTILASMLLPIATSRFRVGEELGSIIRASIGWITIAGTLVVQFTAVLGEGIAAWLLGPGFSDLGLILTICLAATIPFGWDCVWGTALIAAGRGSTMAWTGLVAVVISLGGSALFVREYGAIAAAVSILVAQATRALLLAVAQDGLAAVRFPYSGVIGLMVLTLVICWLGLDAVGPRETVERVAIALTGALGTLGMAKVAGLLPAGGVGRYLGKGTRIPS</sequence>
<feature type="transmembrane region" description="Helical" evidence="6">
    <location>
        <begin position="57"/>
        <end position="78"/>
    </location>
</feature>
<name>A0A561VHT6_9ACTN</name>
<feature type="transmembrane region" description="Helical" evidence="6">
    <location>
        <begin position="392"/>
        <end position="410"/>
    </location>
</feature>
<feature type="transmembrane region" description="Helical" evidence="6">
    <location>
        <begin position="84"/>
        <end position="103"/>
    </location>
</feature>
<feature type="transmembrane region" description="Helical" evidence="6">
    <location>
        <begin position="115"/>
        <end position="137"/>
    </location>
</feature>
<dbReference type="GO" id="GO:0005886">
    <property type="term" value="C:plasma membrane"/>
    <property type="evidence" value="ECO:0007669"/>
    <property type="project" value="UniProtKB-SubCell"/>
</dbReference>
<feature type="transmembrane region" description="Helical" evidence="6">
    <location>
        <begin position="227"/>
        <end position="249"/>
    </location>
</feature>
<feature type="transmembrane region" description="Helical" evidence="6">
    <location>
        <begin position="335"/>
        <end position="354"/>
    </location>
</feature>
<evidence type="ECO:0000256" key="5">
    <source>
        <dbReference type="ARBA" id="ARBA00023136"/>
    </source>
</evidence>
<comment type="caution">
    <text evidence="7">The sequence shown here is derived from an EMBL/GenBank/DDBJ whole genome shotgun (WGS) entry which is preliminary data.</text>
</comment>
<feature type="transmembrane region" description="Helical" evidence="6">
    <location>
        <begin position="184"/>
        <end position="207"/>
    </location>
</feature>
<keyword evidence="2" id="KW-1003">Cell membrane</keyword>